<evidence type="ECO:0000256" key="1">
    <source>
        <dbReference type="ARBA" id="ARBA00004141"/>
    </source>
</evidence>
<comment type="similarity">
    <text evidence="2">Belongs to the ZIP transporter (TC 2.A.5) family.</text>
</comment>
<dbReference type="GO" id="GO:0005886">
    <property type="term" value="C:plasma membrane"/>
    <property type="evidence" value="ECO:0007669"/>
    <property type="project" value="TreeGrafter"/>
</dbReference>
<feature type="region of interest" description="Disordered" evidence="6">
    <location>
        <begin position="183"/>
        <end position="239"/>
    </location>
</feature>
<keyword evidence="4 7" id="KW-1133">Transmembrane helix</keyword>
<name>A0AAE0W123_9BIVA</name>
<evidence type="ECO:0000256" key="3">
    <source>
        <dbReference type="ARBA" id="ARBA00022692"/>
    </source>
</evidence>
<dbReference type="PANTHER" id="PTHR12191:SF37">
    <property type="entry name" value="ZINC TRANSPORTER FOI"/>
    <property type="match status" value="1"/>
</dbReference>
<evidence type="ECO:0000313" key="8">
    <source>
        <dbReference type="EMBL" id="KAK3596400.1"/>
    </source>
</evidence>
<comment type="subcellular location">
    <subcellularLocation>
        <location evidence="1">Membrane</location>
        <topology evidence="1">Multi-pass membrane protein</topology>
    </subcellularLocation>
</comment>
<feature type="transmembrane region" description="Helical" evidence="7">
    <location>
        <begin position="417"/>
        <end position="437"/>
    </location>
</feature>
<evidence type="ECO:0000256" key="4">
    <source>
        <dbReference type="ARBA" id="ARBA00022989"/>
    </source>
</evidence>
<feature type="region of interest" description="Disordered" evidence="6">
    <location>
        <begin position="532"/>
        <end position="551"/>
    </location>
</feature>
<dbReference type="GO" id="GO:0005385">
    <property type="term" value="F:zinc ion transmembrane transporter activity"/>
    <property type="evidence" value="ECO:0007669"/>
    <property type="project" value="TreeGrafter"/>
</dbReference>
<evidence type="ECO:0008006" key="10">
    <source>
        <dbReference type="Google" id="ProtNLM"/>
    </source>
</evidence>
<evidence type="ECO:0000256" key="5">
    <source>
        <dbReference type="ARBA" id="ARBA00023136"/>
    </source>
</evidence>
<evidence type="ECO:0000313" key="9">
    <source>
        <dbReference type="Proteomes" id="UP001195483"/>
    </source>
</evidence>
<dbReference type="AlphaFoldDB" id="A0AAE0W123"/>
<gene>
    <name evidence="8" type="ORF">CHS0354_019000</name>
</gene>
<feature type="transmembrane region" description="Helical" evidence="7">
    <location>
        <begin position="714"/>
        <end position="734"/>
    </location>
</feature>
<dbReference type="GO" id="GO:0030003">
    <property type="term" value="P:intracellular monoatomic cation homeostasis"/>
    <property type="evidence" value="ECO:0007669"/>
    <property type="project" value="TreeGrafter"/>
</dbReference>
<feature type="transmembrane region" description="Helical" evidence="7">
    <location>
        <begin position="383"/>
        <end position="405"/>
    </location>
</feature>
<dbReference type="InterPro" id="IPR050799">
    <property type="entry name" value="ZIP_Transporter"/>
</dbReference>
<evidence type="ECO:0000256" key="6">
    <source>
        <dbReference type="SAM" id="MobiDB-lite"/>
    </source>
</evidence>
<evidence type="ECO:0000256" key="2">
    <source>
        <dbReference type="ARBA" id="ARBA00006939"/>
    </source>
</evidence>
<feature type="compositionally biased region" description="Polar residues" evidence="6">
    <location>
        <begin position="224"/>
        <end position="238"/>
    </location>
</feature>
<reference evidence="8" key="3">
    <citation type="submission" date="2023-05" db="EMBL/GenBank/DDBJ databases">
        <authorList>
            <person name="Smith C.H."/>
        </authorList>
    </citation>
    <scope>NUCLEOTIDE SEQUENCE</scope>
    <source>
        <strain evidence="8">CHS0354</strain>
        <tissue evidence="8">Mantle</tissue>
    </source>
</reference>
<dbReference type="PANTHER" id="PTHR12191">
    <property type="entry name" value="SOLUTE CARRIER FAMILY 39"/>
    <property type="match status" value="1"/>
</dbReference>
<dbReference type="InterPro" id="IPR003689">
    <property type="entry name" value="ZIP"/>
</dbReference>
<feature type="compositionally biased region" description="Basic and acidic residues" evidence="6">
    <location>
        <begin position="532"/>
        <end position="545"/>
    </location>
</feature>
<dbReference type="GO" id="GO:0071578">
    <property type="term" value="P:zinc ion import across plasma membrane"/>
    <property type="evidence" value="ECO:0007669"/>
    <property type="project" value="TreeGrafter"/>
</dbReference>
<evidence type="ECO:0000256" key="7">
    <source>
        <dbReference type="SAM" id="Phobius"/>
    </source>
</evidence>
<feature type="transmembrane region" description="Helical" evidence="7">
    <location>
        <begin position="674"/>
        <end position="693"/>
    </location>
</feature>
<feature type="transmembrane region" description="Helical" evidence="7">
    <location>
        <begin position="466"/>
        <end position="486"/>
    </location>
</feature>
<dbReference type="EMBL" id="JAEAOA010001170">
    <property type="protein sequence ID" value="KAK3596400.1"/>
    <property type="molecule type" value="Genomic_DNA"/>
</dbReference>
<feature type="compositionally biased region" description="Low complexity" evidence="6">
    <location>
        <begin position="184"/>
        <end position="196"/>
    </location>
</feature>
<reference evidence="8" key="2">
    <citation type="journal article" date="2021" name="Genome Biol. Evol.">
        <title>Developing a high-quality reference genome for a parasitic bivalve with doubly uniparental inheritance (Bivalvia: Unionida).</title>
        <authorList>
            <person name="Smith C.H."/>
        </authorList>
    </citation>
    <scope>NUCLEOTIDE SEQUENCE</scope>
    <source>
        <strain evidence="8">CHS0354</strain>
        <tissue evidence="8">Mantle</tissue>
    </source>
</reference>
<protein>
    <recommendedName>
        <fullName evidence="10">Zinc transporter ZIP10</fullName>
    </recommendedName>
</protein>
<sequence length="745" mass="83119">MCTSSKYKGRLLMKMCILRSMMCISKVPQACVICLVFSHLLHSIDCQHAEHGQTTLSNQKHDTEDINKIVTTLNYKLERPKISVEKRQFFISKLFEKYGTGVKLPFEGFEHMLAHIRLGNLSFPDHNLTGHKINSSTVFMSIHSDHVHIPALSNKKHCDKAASASEHSRTFNTESQNTAALSVNGRNLDNNNQNSNLVQKSDLRKKRSTENNTNNLSQRDEKTNTSQLQGNSIMNHSSEVPYPFNVEHRHSMDPLKNNSSNKLENIPGHLNGLGKQEIGNSSLNRHLTRLKRRQAENDTDENKCLTPQEIWKSFDFGIDDEITMSDFLDICPALIYHLDNEQCLDFSMVVSYDQEGHCHGEEPKQKVDSTMNNYQISEIPAKVWGFSCLAIVIISVVGLLGVAVIPLINKMFYKHLLNFLVALAVGALTGDALLHLLPHALKIDDEGHSHEGKDGGHDIGGVLKGLSGLGGIYFFFLIEKILTILTEFKRRQKKKRQTLSREDTYDDQSLPRDFREMSAVADKDLCRNIQDMSDKKSSKSSHQELYHGNNGEETANMLDKSEFSRSHSHSHSHHSDEFPNSVAAIAWMVILGDGMHNLSDGLAIGAAFGASISSGFSTSIAVFCHELPHEIGDFAMLLKSGMTVKQAIFYNVVSSILSFIGMVIGVMLGNVTSARLWIFAVVAGMFLYIALVDMLPEIKNSAHEGMVGKQLCDLFIQSAGMFLGAGVMFFIAIYEDKIQTAFDPV</sequence>
<comment type="caution">
    <text evidence="8">The sequence shown here is derived from an EMBL/GenBank/DDBJ whole genome shotgun (WGS) entry which is preliminary data.</text>
</comment>
<dbReference type="Pfam" id="PF02535">
    <property type="entry name" value="Zip"/>
    <property type="match status" value="1"/>
</dbReference>
<reference evidence="8" key="1">
    <citation type="journal article" date="2021" name="Genome Biol. Evol.">
        <title>A High-Quality Reference Genome for a Parasitic Bivalve with Doubly Uniparental Inheritance (Bivalvia: Unionida).</title>
        <authorList>
            <person name="Smith C.H."/>
        </authorList>
    </citation>
    <scope>NUCLEOTIDE SEQUENCE</scope>
    <source>
        <strain evidence="8">CHS0354</strain>
    </source>
</reference>
<dbReference type="Proteomes" id="UP001195483">
    <property type="component" value="Unassembled WGS sequence"/>
</dbReference>
<keyword evidence="3 7" id="KW-0812">Transmembrane</keyword>
<dbReference type="GO" id="GO:0140410">
    <property type="term" value="F:monoatomic cation:bicarbonate symporter activity"/>
    <property type="evidence" value="ECO:0007669"/>
    <property type="project" value="TreeGrafter"/>
</dbReference>
<proteinExistence type="inferred from homology"/>
<organism evidence="8 9">
    <name type="scientific">Potamilus streckersoni</name>
    <dbReference type="NCBI Taxonomy" id="2493646"/>
    <lineage>
        <taxon>Eukaryota</taxon>
        <taxon>Metazoa</taxon>
        <taxon>Spiralia</taxon>
        <taxon>Lophotrochozoa</taxon>
        <taxon>Mollusca</taxon>
        <taxon>Bivalvia</taxon>
        <taxon>Autobranchia</taxon>
        <taxon>Heteroconchia</taxon>
        <taxon>Palaeoheterodonta</taxon>
        <taxon>Unionida</taxon>
        <taxon>Unionoidea</taxon>
        <taxon>Unionidae</taxon>
        <taxon>Ambleminae</taxon>
        <taxon>Lampsilini</taxon>
        <taxon>Potamilus</taxon>
    </lineage>
</organism>
<accession>A0AAE0W123</accession>
<keyword evidence="9" id="KW-1185">Reference proteome</keyword>
<keyword evidence="5 7" id="KW-0472">Membrane</keyword>
<feature type="transmembrane region" description="Helical" evidence="7">
    <location>
        <begin position="648"/>
        <end position="668"/>
    </location>
</feature>